<sequence>MFTSSALAPPAVAAAPAGAHSAPGVLRQGPQGLAASNLPLRLQQDPGRQASILDKAYAQQAKYRRTPSPALLESVVKI</sequence>
<evidence type="ECO:0000256" key="1">
    <source>
        <dbReference type="SAM" id="MobiDB-lite"/>
    </source>
</evidence>
<reference evidence="2 3" key="1">
    <citation type="journal article" date="2024" name="Nat. Commun.">
        <title>Phylogenomics reveals the evolutionary origins of lichenization in chlorophyte algae.</title>
        <authorList>
            <person name="Puginier C."/>
            <person name="Libourel C."/>
            <person name="Otte J."/>
            <person name="Skaloud P."/>
            <person name="Haon M."/>
            <person name="Grisel S."/>
            <person name="Petersen M."/>
            <person name="Berrin J.G."/>
            <person name="Delaux P.M."/>
            <person name="Dal Grande F."/>
            <person name="Keller J."/>
        </authorList>
    </citation>
    <scope>NUCLEOTIDE SEQUENCE [LARGE SCALE GENOMIC DNA]</scope>
    <source>
        <strain evidence="2 3">SAG 2523</strain>
    </source>
</reference>
<proteinExistence type="predicted"/>
<evidence type="ECO:0000313" key="3">
    <source>
        <dbReference type="Proteomes" id="UP001485043"/>
    </source>
</evidence>
<protein>
    <submittedName>
        <fullName evidence="2">Uncharacterized protein</fullName>
    </submittedName>
</protein>
<feature type="region of interest" description="Disordered" evidence="1">
    <location>
        <begin position="1"/>
        <end position="30"/>
    </location>
</feature>
<dbReference type="AlphaFoldDB" id="A0AAW1SI78"/>
<comment type="caution">
    <text evidence="2">The sequence shown here is derived from an EMBL/GenBank/DDBJ whole genome shotgun (WGS) entry which is preliminary data.</text>
</comment>
<accession>A0AAW1SI78</accession>
<dbReference type="Proteomes" id="UP001485043">
    <property type="component" value="Unassembled WGS sequence"/>
</dbReference>
<organism evidence="2 3">
    <name type="scientific">Apatococcus fuscideae</name>
    <dbReference type="NCBI Taxonomy" id="2026836"/>
    <lineage>
        <taxon>Eukaryota</taxon>
        <taxon>Viridiplantae</taxon>
        <taxon>Chlorophyta</taxon>
        <taxon>core chlorophytes</taxon>
        <taxon>Trebouxiophyceae</taxon>
        <taxon>Chlorellales</taxon>
        <taxon>Chlorellaceae</taxon>
        <taxon>Apatococcus</taxon>
    </lineage>
</organism>
<evidence type="ECO:0000313" key="2">
    <source>
        <dbReference type="EMBL" id="KAK9846185.1"/>
    </source>
</evidence>
<name>A0AAW1SI78_9CHLO</name>
<gene>
    <name evidence="2" type="ORF">WJX84_004438</name>
</gene>
<dbReference type="EMBL" id="JALJOV010001549">
    <property type="protein sequence ID" value="KAK9846185.1"/>
    <property type="molecule type" value="Genomic_DNA"/>
</dbReference>
<keyword evidence="3" id="KW-1185">Reference proteome</keyword>
<feature type="compositionally biased region" description="Low complexity" evidence="1">
    <location>
        <begin position="1"/>
        <end position="23"/>
    </location>
</feature>